<dbReference type="EMBL" id="FOSF01000001">
    <property type="protein sequence ID" value="SFJ74243.1"/>
    <property type="molecule type" value="Genomic_DNA"/>
</dbReference>
<proteinExistence type="predicted"/>
<name>A0A662Z5W3_9GAMM</name>
<keyword evidence="2" id="KW-1185">Reference proteome</keyword>
<evidence type="ECO:0000313" key="1">
    <source>
        <dbReference type="EMBL" id="SFJ74243.1"/>
    </source>
</evidence>
<dbReference type="Proteomes" id="UP000243374">
    <property type="component" value="Unassembled WGS sequence"/>
</dbReference>
<evidence type="ECO:0000313" key="2">
    <source>
        <dbReference type="Proteomes" id="UP000243374"/>
    </source>
</evidence>
<gene>
    <name evidence="1" type="ORF">SAMN04487865_1001116</name>
</gene>
<dbReference type="OrthoDB" id="3078668at2"/>
<reference evidence="1 2" key="1">
    <citation type="submission" date="2016-10" db="EMBL/GenBank/DDBJ databases">
        <authorList>
            <person name="Varghese N."/>
            <person name="Submissions S."/>
        </authorList>
    </citation>
    <scope>NUCLEOTIDE SEQUENCE [LARGE SCALE GENOMIC DNA]</scope>
    <source>
        <strain evidence="1 2">22B</strain>
    </source>
</reference>
<evidence type="ECO:0008006" key="3">
    <source>
        <dbReference type="Google" id="ProtNLM"/>
    </source>
</evidence>
<dbReference type="InterPro" id="IPR006498">
    <property type="entry name" value="Tail_tube"/>
</dbReference>
<dbReference type="AlphaFoldDB" id="A0A662Z5W3"/>
<dbReference type="RefSeq" id="WP_074837966.1">
    <property type="nucleotide sequence ID" value="NZ_CP047056.1"/>
</dbReference>
<accession>A0A662Z5W3</accession>
<sequence length="175" mass="18960">MAENALTPDKTINYRVYKDGVNQVGIATVDLPELAHMTDTISGAGVAGEIETSVLGHFQAMSATINWRSITEEALTLLNMSGVELTFRGSQQFLDNATNELVPKGVKIITKGITKTVGLGSLEVGASSDTTTEYEITYLKIEIADKEVIELDKLNFIYKVNGTDLLSDVRSQLGM</sequence>
<dbReference type="Pfam" id="PF04985">
    <property type="entry name" value="Phage_tube"/>
    <property type="match status" value="1"/>
</dbReference>
<protein>
    <recommendedName>
        <fullName evidence="3">Phage major tail tube protein</fullName>
    </recommendedName>
</protein>
<organism evidence="1 2">
    <name type="scientific">Succinivibrio dextrinosolvens</name>
    <dbReference type="NCBI Taxonomy" id="83771"/>
    <lineage>
        <taxon>Bacteria</taxon>
        <taxon>Pseudomonadati</taxon>
        <taxon>Pseudomonadota</taxon>
        <taxon>Gammaproteobacteria</taxon>
        <taxon>Aeromonadales</taxon>
        <taxon>Succinivibrionaceae</taxon>
        <taxon>Succinivibrio</taxon>
    </lineage>
</organism>